<keyword evidence="3" id="KW-1185">Reference proteome</keyword>
<dbReference type="GO" id="GO:0006950">
    <property type="term" value="P:response to stress"/>
    <property type="evidence" value="ECO:0007669"/>
    <property type="project" value="TreeGrafter"/>
</dbReference>
<comment type="caution">
    <text evidence="2">The sequence shown here is derived from an EMBL/GenBank/DDBJ whole genome shotgun (WGS) entry which is preliminary data.</text>
</comment>
<dbReference type="InterPro" id="IPR036390">
    <property type="entry name" value="WH_DNA-bd_sf"/>
</dbReference>
<dbReference type="AlphaFoldDB" id="A0A848KFK2"/>
<dbReference type="EMBL" id="VCQU01000005">
    <property type="protein sequence ID" value="NMN96516.1"/>
    <property type="molecule type" value="Genomic_DNA"/>
</dbReference>
<reference evidence="2 3" key="1">
    <citation type="submission" date="2019-05" db="EMBL/GenBank/DDBJ databases">
        <authorList>
            <person name="Lee S.D."/>
        </authorList>
    </citation>
    <scope>NUCLEOTIDE SEQUENCE [LARGE SCALE GENOMIC DNA]</scope>
    <source>
        <strain evidence="2 3">YC2-7</strain>
    </source>
</reference>
<feature type="domain" description="HTH marR-type" evidence="1">
    <location>
        <begin position="4"/>
        <end position="136"/>
    </location>
</feature>
<reference evidence="2 3" key="2">
    <citation type="submission" date="2020-06" db="EMBL/GenBank/DDBJ databases">
        <title>Antribacter stalactiti gen. nov., sp. nov., a new member of the family Nacardiaceae isolated from a cave.</title>
        <authorList>
            <person name="Kim I.S."/>
        </authorList>
    </citation>
    <scope>NUCLEOTIDE SEQUENCE [LARGE SCALE GENOMIC DNA]</scope>
    <source>
        <strain evidence="2 3">YC2-7</strain>
    </source>
</reference>
<dbReference type="PANTHER" id="PTHR33164">
    <property type="entry name" value="TRANSCRIPTIONAL REGULATOR, MARR FAMILY"/>
    <property type="match status" value="1"/>
</dbReference>
<dbReference type="Proteomes" id="UP000535543">
    <property type="component" value="Unassembled WGS sequence"/>
</dbReference>
<evidence type="ECO:0000313" key="3">
    <source>
        <dbReference type="Proteomes" id="UP000535543"/>
    </source>
</evidence>
<dbReference type="InterPro" id="IPR036388">
    <property type="entry name" value="WH-like_DNA-bd_sf"/>
</dbReference>
<dbReference type="Pfam" id="PF01047">
    <property type="entry name" value="MarR"/>
    <property type="match status" value="1"/>
</dbReference>
<name>A0A848KFK2_9NOCA</name>
<organism evidence="2 3">
    <name type="scientific">Antrihabitans stalactiti</name>
    <dbReference type="NCBI Taxonomy" id="2584121"/>
    <lineage>
        <taxon>Bacteria</taxon>
        <taxon>Bacillati</taxon>
        <taxon>Actinomycetota</taxon>
        <taxon>Actinomycetes</taxon>
        <taxon>Mycobacteriales</taxon>
        <taxon>Nocardiaceae</taxon>
        <taxon>Antrihabitans</taxon>
    </lineage>
</organism>
<sequence length="138" mass="15244">MVDRPDLAAMIVPLGRALMAAEQPVLAEHNLTMWGYSVLLGLGKEPVRTQSALAAAIGADKTRIIAFLDELERQGLITRQFDPADRRVNLLSITPEGRRVRAKVQAAIQRKEEELLEQLSASDRRAFLRALQTLSGSL</sequence>
<dbReference type="GO" id="GO:0003700">
    <property type="term" value="F:DNA-binding transcription factor activity"/>
    <property type="evidence" value="ECO:0007669"/>
    <property type="project" value="InterPro"/>
</dbReference>
<gene>
    <name evidence="2" type="ORF">FGL95_15850</name>
</gene>
<dbReference type="PRINTS" id="PR00598">
    <property type="entry name" value="HTHMARR"/>
</dbReference>
<dbReference type="RefSeq" id="WP_169588520.1">
    <property type="nucleotide sequence ID" value="NZ_VCQU01000005.1"/>
</dbReference>
<evidence type="ECO:0000313" key="2">
    <source>
        <dbReference type="EMBL" id="NMN96516.1"/>
    </source>
</evidence>
<dbReference type="InterPro" id="IPR000835">
    <property type="entry name" value="HTH_MarR-typ"/>
</dbReference>
<dbReference type="InterPro" id="IPR039422">
    <property type="entry name" value="MarR/SlyA-like"/>
</dbReference>
<protein>
    <submittedName>
        <fullName evidence="2">Winged helix-turn-helix transcriptional regulator</fullName>
    </submittedName>
</protein>
<dbReference type="PANTHER" id="PTHR33164:SF95">
    <property type="entry name" value="TRANSCRIPTIONAL REGULATOR"/>
    <property type="match status" value="1"/>
</dbReference>
<proteinExistence type="predicted"/>
<dbReference type="Gene3D" id="1.10.10.10">
    <property type="entry name" value="Winged helix-like DNA-binding domain superfamily/Winged helix DNA-binding domain"/>
    <property type="match status" value="1"/>
</dbReference>
<accession>A0A848KFK2</accession>
<dbReference type="SMART" id="SM00347">
    <property type="entry name" value="HTH_MARR"/>
    <property type="match status" value="1"/>
</dbReference>
<dbReference type="SUPFAM" id="SSF46785">
    <property type="entry name" value="Winged helix' DNA-binding domain"/>
    <property type="match status" value="1"/>
</dbReference>
<dbReference type="PROSITE" id="PS50995">
    <property type="entry name" value="HTH_MARR_2"/>
    <property type="match status" value="1"/>
</dbReference>
<evidence type="ECO:0000259" key="1">
    <source>
        <dbReference type="PROSITE" id="PS50995"/>
    </source>
</evidence>